<dbReference type="OrthoDB" id="154356at2759"/>
<keyword evidence="4" id="KW-0539">Nucleus</keyword>
<dbReference type="PRINTS" id="PR01443">
    <property type="entry name" value="TFIID30KDSUB"/>
</dbReference>
<dbReference type="HOGENOM" id="CLU_064104_4_1_1"/>
<accession>L1I965</accession>
<dbReference type="GO" id="GO:0000124">
    <property type="term" value="C:SAGA complex"/>
    <property type="evidence" value="ECO:0007669"/>
    <property type="project" value="TreeGrafter"/>
</dbReference>
<evidence type="ECO:0000256" key="1">
    <source>
        <dbReference type="ARBA" id="ARBA00004123"/>
    </source>
</evidence>
<dbReference type="PaxDb" id="55529-EKX32652"/>
<dbReference type="PANTHER" id="PTHR21242:SF0">
    <property type="entry name" value="TRANSCRIPTION INITIATION FACTOR TFIID SUBUNIT 10"/>
    <property type="match status" value="1"/>
</dbReference>
<dbReference type="GO" id="GO:0016251">
    <property type="term" value="F:RNA polymerase II general transcription initiation factor activity"/>
    <property type="evidence" value="ECO:0007669"/>
    <property type="project" value="TreeGrafter"/>
</dbReference>
<sequence>MSDKPAEPQKDSQERQEIEQLLLTLDKFHPTIPDSVTEFYLKKVGFTNKDPRLTKLVSVAAQKFIADVAHDALQQCKMRMSKDKTKKDQRLVLTSQDLAASLRQYGIQSIRLESMGASQAVASSQPPPH</sequence>
<keyword evidence="3" id="KW-0804">Transcription</keyword>
<comment type="similarity">
    <text evidence="5">Belongs to the TAF10 family.</text>
</comment>
<dbReference type="CDD" id="cd07982">
    <property type="entry name" value="HFD_TAF10"/>
    <property type="match status" value="1"/>
</dbReference>
<keyword evidence="2" id="KW-0805">Transcription regulation</keyword>
<name>L1I965_GUITC</name>
<dbReference type="Pfam" id="PF03540">
    <property type="entry name" value="TAF10"/>
    <property type="match status" value="1"/>
</dbReference>
<evidence type="ECO:0000256" key="2">
    <source>
        <dbReference type="ARBA" id="ARBA00023015"/>
    </source>
</evidence>
<dbReference type="KEGG" id="gtt:GUITHDRAFT_156266"/>
<dbReference type="Proteomes" id="UP000011087">
    <property type="component" value="Unassembled WGS sequence"/>
</dbReference>
<keyword evidence="8" id="KW-1185">Reference proteome</keyword>
<evidence type="ECO:0000313" key="8">
    <source>
        <dbReference type="Proteomes" id="UP000011087"/>
    </source>
</evidence>
<dbReference type="OMA" id="GFECDDV"/>
<evidence type="ECO:0000313" key="6">
    <source>
        <dbReference type="EMBL" id="EKX32652.1"/>
    </source>
</evidence>
<evidence type="ECO:0000256" key="3">
    <source>
        <dbReference type="ARBA" id="ARBA00023163"/>
    </source>
</evidence>
<dbReference type="eggNOG" id="KOG3423">
    <property type="taxonomic scope" value="Eukaryota"/>
</dbReference>
<dbReference type="PANTHER" id="PTHR21242">
    <property type="entry name" value="TRANSCRIPTION INITIATION FACTOR TFIID SUBUNIT 10"/>
    <property type="match status" value="1"/>
</dbReference>
<dbReference type="EnsemblProtists" id="EKX32652">
    <property type="protein sequence ID" value="EKX32652"/>
    <property type="gene ID" value="GUITHDRAFT_156266"/>
</dbReference>
<dbReference type="RefSeq" id="XP_005819632.1">
    <property type="nucleotide sequence ID" value="XM_005819575.1"/>
</dbReference>
<reference evidence="6 8" key="1">
    <citation type="journal article" date="2012" name="Nature">
        <title>Algal genomes reveal evolutionary mosaicism and the fate of nucleomorphs.</title>
        <authorList>
            <consortium name="DOE Joint Genome Institute"/>
            <person name="Curtis B.A."/>
            <person name="Tanifuji G."/>
            <person name="Burki F."/>
            <person name="Gruber A."/>
            <person name="Irimia M."/>
            <person name="Maruyama S."/>
            <person name="Arias M.C."/>
            <person name="Ball S.G."/>
            <person name="Gile G.H."/>
            <person name="Hirakawa Y."/>
            <person name="Hopkins J.F."/>
            <person name="Kuo A."/>
            <person name="Rensing S.A."/>
            <person name="Schmutz J."/>
            <person name="Symeonidi A."/>
            <person name="Elias M."/>
            <person name="Eveleigh R.J."/>
            <person name="Herman E.K."/>
            <person name="Klute M.J."/>
            <person name="Nakayama T."/>
            <person name="Obornik M."/>
            <person name="Reyes-Prieto A."/>
            <person name="Armbrust E.V."/>
            <person name="Aves S.J."/>
            <person name="Beiko R.G."/>
            <person name="Coutinho P."/>
            <person name="Dacks J.B."/>
            <person name="Durnford D.G."/>
            <person name="Fast N.M."/>
            <person name="Green B.R."/>
            <person name="Grisdale C.J."/>
            <person name="Hempel F."/>
            <person name="Henrissat B."/>
            <person name="Hoppner M.P."/>
            <person name="Ishida K."/>
            <person name="Kim E."/>
            <person name="Koreny L."/>
            <person name="Kroth P.G."/>
            <person name="Liu Y."/>
            <person name="Malik S.B."/>
            <person name="Maier U.G."/>
            <person name="McRose D."/>
            <person name="Mock T."/>
            <person name="Neilson J.A."/>
            <person name="Onodera N.T."/>
            <person name="Poole A.M."/>
            <person name="Pritham E.J."/>
            <person name="Richards T.A."/>
            <person name="Rocap G."/>
            <person name="Roy S.W."/>
            <person name="Sarai C."/>
            <person name="Schaack S."/>
            <person name="Shirato S."/>
            <person name="Slamovits C.H."/>
            <person name="Spencer D.F."/>
            <person name="Suzuki S."/>
            <person name="Worden A.Z."/>
            <person name="Zauner S."/>
            <person name="Barry K."/>
            <person name="Bell C."/>
            <person name="Bharti A.K."/>
            <person name="Crow J.A."/>
            <person name="Grimwood J."/>
            <person name="Kramer R."/>
            <person name="Lindquist E."/>
            <person name="Lucas S."/>
            <person name="Salamov A."/>
            <person name="McFadden G.I."/>
            <person name="Lane C.E."/>
            <person name="Keeling P.J."/>
            <person name="Gray M.W."/>
            <person name="Grigoriev I.V."/>
            <person name="Archibald J.M."/>
        </authorList>
    </citation>
    <scope>NUCLEOTIDE SEQUENCE</scope>
    <source>
        <strain evidence="6 8">CCMP2712</strain>
    </source>
</reference>
<dbReference type="AlphaFoldDB" id="L1I965"/>
<evidence type="ECO:0000256" key="4">
    <source>
        <dbReference type="ARBA" id="ARBA00023242"/>
    </source>
</evidence>
<proteinExistence type="inferred from homology"/>
<dbReference type="EMBL" id="JH993178">
    <property type="protein sequence ID" value="EKX32652.1"/>
    <property type="molecule type" value="Genomic_DNA"/>
</dbReference>
<organism evidence="6">
    <name type="scientific">Guillardia theta (strain CCMP2712)</name>
    <name type="common">Cryptophyte</name>
    <dbReference type="NCBI Taxonomy" id="905079"/>
    <lineage>
        <taxon>Eukaryota</taxon>
        <taxon>Cryptophyceae</taxon>
        <taxon>Pyrenomonadales</taxon>
        <taxon>Geminigeraceae</taxon>
        <taxon>Guillardia</taxon>
    </lineage>
</organism>
<dbReference type="GeneID" id="17289373"/>
<evidence type="ECO:0000313" key="7">
    <source>
        <dbReference type="EnsemblProtists" id="EKX32652"/>
    </source>
</evidence>
<evidence type="ECO:0008006" key="9">
    <source>
        <dbReference type="Google" id="ProtNLM"/>
    </source>
</evidence>
<dbReference type="GO" id="GO:1990841">
    <property type="term" value="F:promoter-specific chromatin binding"/>
    <property type="evidence" value="ECO:0007669"/>
    <property type="project" value="TreeGrafter"/>
</dbReference>
<dbReference type="STRING" id="905079.L1I965"/>
<protein>
    <recommendedName>
        <fullName evidence="9">Transcription initiation factor TFIID subunit 10</fullName>
    </recommendedName>
</protein>
<evidence type="ECO:0000256" key="5">
    <source>
        <dbReference type="ARBA" id="ARBA00025730"/>
    </source>
</evidence>
<gene>
    <name evidence="6" type="ORF">GUITHDRAFT_156266</name>
</gene>
<dbReference type="GO" id="GO:0006367">
    <property type="term" value="P:transcription initiation at RNA polymerase II promoter"/>
    <property type="evidence" value="ECO:0007669"/>
    <property type="project" value="TreeGrafter"/>
</dbReference>
<reference evidence="8" key="2">
    <citation type="submission" date="2012-11" db="EMBL/GenBank/DDBJ databases">
        <authorList>
            <person name="Kuo A."/>
            <person name="Curtis B.A."/>
            <person name="Tanifuji G."/>
            <person name="Burki F."/>
            <person name="Gruber A."/>
            <person name="Irimia M."/>
            <person name="Maruyama S."/>
            <person name="Arias M.C."/>
            <person name="Ball S.G."/>
            <person name="Gile G.H."/>
            <person name="Hirakawa Y."/>
            <person name="Hopkins J.F."/>
            <person name="Rensing S.A."/>
            <person name="Schmutz J."/>
            <person name="Symeonidi A."/>
            <person name="Elias M."/>
            <person name="Eveleigh R.J."/>
            <person name="Herman E.K."/>
            <person name="Klute M.J."/>
            <person name="Nakayama T."/>
            <person name="Obornik M."/>
            <person name="Reyes-Prieto A."/>
            <person name="Armbrust E.V."/>
            <person name="Aves S.J."/>
            <person name="Beiko R.G."/>
            <person name="Coutinho P."/>
            <person name="Dacks J.B."/>
            <person name="Durnford D.G."/>
            <person name="Fast N.M."/>
            <person name="Green B.R."/>
            <person name="Grisdale C."/>
            <person name="Hempe F."/>
            <person name="Henrissat B."/>
            <person name="Hoppner M.P."/>
            <person name="Ishida K.-I."/>
            <person name="Kim E."/>
            <person name="Koreny L."/>
            <person name="Kroth P.G."/>
            <person name="Liu Y."/>
            <person name="Malik S.-B."/>
            <person name="Maier U.G."/>
            <person name="McRose D."/>
            <person name="Mock T."/>
            <person name="Neilson J.A."/>
            <person name="Onodera N.T."/>
            <person name="Poole A.M."/>
            <person name="Pritham E.J."/>
            <person name="Richards T.A."/>
            <person name="Rocap G."/>
            <person name="Roy S.W."/>
            <person name="Sarai C."/>
            <person name="Schaack S."/>
            <person name="Shirato S."/>
            <person name="Slamovits C.H."/>
            <person name="Spencer D.F."/>
            <person name="Suzuki S."/>
            <person name="Worden A.Z."/>
            <person name="Zauner S."/>
            <person name="Barry K."/>
            <person name="Bell C."/>
            <person name="Bharti A.K."/>
            <person name="Crow J.A."/>
            <person name="Grimwood J."/>
            <person name="Kramer R."/>
            <person name="Lindquist E."/>
            <person name="Lucas S."/>
            <person name="Salamov A."/>
            <person name="McFadden G.I."/>
            <person name="Lane C.E."/>
            <person name="Keeling P.J."/>
            <person name="Gray M.W."/>
            <person name="Grigoriev I.V."/>
            <person name="Archibald J.M."/>
        </authorList>
    </citation>
    <scope>NUCLEOTIDE SEQUENCE</scope>
    <source>
        <strain evidence="8">CCMP2712</strain>
    </source>
</reference>
<dbReference type="InterPro" id="IPR003923">
    <property type="entry name" value="TAF10"/>
</dbReference>
<reference evidence="7" key="3">
    <citation type="submission" date="2016-03" db="UniProtKB">
        <authorList>
            <consortium name="EnsemblProtists"/>
        </authorList>
    </citation>
    <scope>IDENTIFICATION</scope>
</reference>
<comment type="subcellular location">
    <subcellularLocation>
        <location evidence="1">Nucleus</location>
    </subcellularLocation>
</comment>
<dbReference type="GO" id="GO:0005669">
    <property type="term" value="C:transcription factor TFIID complex"/>
    <property type="evidence" value="ECO:0007669"/>
    <property type="project" value="TreeGrafter"/>
</dbReference>